<name>A0AAD9NM91_RIDPI</name>
<accession>A0AAD9NM91</accession>
<dbReference type="EMBL" id="JAODUO010000970">
    <property type="protein sequence ID" value="KAK2172344.1"/>
    <property type="molecule type" value="Genomic_DNA"/>
</dbReference>
<protein>
    <submittedName>
        <fullName evidence="1">Uncharacterized protein</fullName>
    </submittedName>
</protein>
<evidence type="ECO:0000313" key="1">
    <source>
        <dbReference type="EMBL" id="KAK2172344.1"/>
    </source>
</evidence>
<sequence length="123" mass="13580">MRPTSPVCRRFLTVILLQSDEWTRNGLPVMADPWYNTSILYSPASETTYSTRNDPFPWLKTSHGTMAPRGDVMLTLSSPPVLALSPVLMTKVARWLTSTRLSPSPEATTLLASMISTVNGEPV</sequence>
<keyword evidence="2" id="KW-1185">Reference proteome</keyword>
<proteinExistence type="predicted"/>
<dbReference type="Proteomes" id="UP001209878">
    <property type="component" value="Unassembled WGS sequence"/>
</dbReference>
<comment type="caution">
    <text evidence="1">The sequence shown here is derived from an EMBL/GenBank/DDBJ whole genome shotgun (WGS) entry which is preliminary data.</text>
</comment>
<organism evidence="1 2">
    <name type="scientific">Ridgeia piscesae</name>
    <name type="common">Tubeworm</name>
    <dbReference type="NCBI Taxonomy" id="27915"/>
    <lineage>
        <taxon>Eukaryota</taxon>
        <taxon>Metazoa</taxon>
        <taxon>Spiralia</taxon>
        <taxon>Lophotrochozoa</taxon>
        <taxon>Annelida</taxon>
        <taxon>Polychaeta</taxon>
        <taxon>Sedentaria</taxon>
        <taxon>Canalipalpata</taxon>
        <taxon>Sabellida</taxon>
        <taxon>Siboglinidae</taxon>
        <taxon>Ridgeia</taxon>
    </lineage>
</organism>
<dbReference type="AlphaFoldDB" id="A0AAD9NM91"/>
<gene>
    <name evidence="1" type="ORF">NP493_968g01015</name>
</gene>
<evidence type="ECO:0000313" key="2">
    <source>
        <dbReference type="Proteomes" id="UP001209878"/>
    </source>
</evidence>
<reference evidence="1" key="1">
    <citation type="journal article" date="2023" name="Mol. Biol. Evol.">
        <title>Third-Generation Sequencing Reveals the Adaptive Role of the Epigenome in Three Deep-Sea Polychaetes.</title>
        <authorList>
            <person name="Perez M."/>
            <person name="Aroh O."/>
            <person name="Sun Y."/>
            <person name="Lan Y."/>
            <person name="Juniper S.K."/>
            <person name="Young C.R."/>
            <person name="Angers B."/>
            <person name="Qian P.Y."/>
        </authorList>
    </citation>
    <scope>NUCLEOTIDE SEQUENCE</scope>
    <source>
        <strain evidence="1">R07B-5</strain>
    </source>
</reference>